<evidence type="ECO:0000259" key="1">
    <source>
        <dbReference type="PROSITE" id="PS50093"/>
    </source>
</evidence>
<dbReference type="EMBL" id="SNWP01000011">
    <property type="protein sequence ID" value="TDO27232.1"/>
    <property type="molecule type" value="Genomic_DNA"/>
</dbReference>
<dbReference type="OrthoDB" id="632555at2"/>
<dbReference type="RefSeq" id="WP_133475089.1">
    <property type="nucleotide sequence ID" value="NZ_SNWP01000011.1"/>
</dbReference>
<evidence type="ECO:0000313" key="3">
    <source>
        <dbReference type="Proteomes" id="UP000295741"/>
    </source>
</evidence>
<dbReference type="SUPFAM" id="SSF49299">
    <property type="entry name" value="PKD domain"/>
    <property type="match status" value="5"/>
</dbReference>
<dbReference type="InterPro" id="IPR000601">
    <property type="entry name" value="PKD_dom"/>
</dbReference>
<accession>A0A4R6IWW3</accession>
<dbReference type="InterPro" id="IPR035986">
    <property type="entry name" value="PKD_dom_sf"/>
</dbReference>
<sequence length="661" mass="73344">MDNFTRLICRIILVLLPLGSFANTIIVKGTVKYNNGQPVVNKTITITLDSSNGAAACYQFKTVKTNPNGYYIDTISCNSTITKIKVSTENCDGKLLINYPNINTTSNYAESNFTICSPDTTTPPTTCKAVLSSEKIQGRTFRFSSRNSTIPAGDSIVVRRWTFGDGTILEGKEINPLKEFKDTGVYNVCLLIKTQKGCENKICATIIVRDSMITPPVTCQAKFSFRSDGKKIILNSTSSFMGNDSIIRYGWILGDGKIIDSAAKELVYQYAKTGKYQVCLYTRTAKGCESKYCTTIEITEPLSCTATYTFEKNGNRSYRFNSGRSLASSGDSIKQRIWIFGDGTAMEGNEITPLKTFKDTGSYTVCLKIKSVKGCEAMYCNTIVVKDSIIINPPLYCKAIFSFTKKEQSIQFNSLGSIAPQGDSIVSRTWYFGDSSAALTGNRKDPVYQYRKAGVYNVCLIIKTAKGCESRYCENITYTIPNNQCVVKFSDERLSQKKIKFNSSGSTAVAGDSIIERKWKFGDGTELGGNIVSPEKEYRQKGIYTICLKIKTAAGCSSEVCKVFEIKDSTTNEPISQRIRILQINPNPVLSRFVTTIWTKMGIEVEIGIYDIYGTIKWKTKKGLLTGNNFIEVPAVELKTGPYFLRVTSAIGNDSRLFYKL</sequence>
<dbReference type="InterPro" id="IPR008964">
    <property type="entry name" value="Invasin/intimin_cell_adhesion"/>
</dbReference>
<keyword evidence="3" id="KW-1185">Reference proteome</keyword>
<gene>
    <name evidence="2" type="ORF">BC659_2553</name>
</gene>
<dbReference type="AlphaFoldDB" id="A0A4R6IWW3"/>
<dbReference type="InterPro" id="IPR022409">
    <property type="entry name" value="PKD/Chitinase_dom"/>
</dbReference>
<feature type="domain" description="PKD" evidence="1">
    <location>
        <begin position="242"/>
        <end position="305"/>
    </location>
</feature>
<reference evidence="2 3" key="1">
    <citation type="submission" date="2019-03" db="EMBL/GenBank/DDBJ databases">
        <title>Genomic Encyclopedia of Archaeal and Bacterial Type Strains, Phase II (KMG-II): from individual species to whole genera.</title>
        <authorList>
            <person name="Goeker M."/>
        </authorList>
    </citation>
    <scope>NUCLEOTIDE SEQUENCE [LARGE SCALE GENOMIC DNA]</scope>
    <source>
        <strain evidence="2 3">DSM 28323</strain>
    </source>
</reference>
<comment type="caution">
    <text evidence="2">The sequence shown here is derived from an EMBL/GenBank/DDBJ whole genome shotgun (WGS) entry which is preliminary data.</text>
</comment>
<feature type="domain" description="PKD" evidence="1">
    <location>
        <begin position="422"/>
        <end position="467"/>
    </location>
</feature>
<dbReference type="Gene3D" id="2.60.40.10">
    <property type="entry name" value="Immunoglobulins"/>
    <property type="match status" value="5"/>
</dbReference>
<feature type="domain" description="PKD" evidence="1">
    <location>
        <begin position="152"/>
        <end position="197"/>
    </location>
</feature>
<feature type="domain" description="PKD" evidence="1">
    <location>
        <begin position="328"/>
        <end position="385"/>
    </location>
</feature>
<evidence type="ECO:0000313" key="2">
    <source>
        <dbReference type="EMBL" id="TDO27232.1"/>
    </source>
</evidence>
<protein>
    <submittedName>
        <fullName evidence="2">PKD repeat protein</fullName>
    </submittedName>
</protein>
<dbReference type="Pfam" id="PF18911">
    <property type="entry name" value="PKD_4"/>
    <property type="match status" value="5"/>
</dbReference>
<dbReference type="PROSITE" id="PS50093">
    <property type="entry name" value="PKD"/>
    <property type="match status" value="5"/>
</dbReference>
<dbReference type="InterPro" id="IPR013783">
    <property type="entry name" value="Ig-like_fold"/>
</dbReference>
<proteinExistence type="predicted"/>
<feature type="domain" description="PKD" evidence="1">
    <location>
        <begin position="510"/>
        <end position="555"/>
    </location>
</feature>
<name>A0A4R6IWW3_9BACT</name>
<dbReference type="SUPFAM" id="SSF49373">
    <property type="entry name" value="Invasin/intimin cell-adhesion fragments"/>
    <property type="match status" value="1"/>
</dbReference>
<dbReference type="SMART" id="SM00089">
    <property type="entry name" value="PKD"/>
    <property type="match status" value="5"/>
</dbReference>
<organism evidence="2 3">
    <name type="scientific">Sediminibacterium goheungense</name>
    <dbReference type="NCBI Taxonomy" id="1086393"/>
    <lineage>
        <taxon>Bacteria</taxon>
        <taxon>Pseudomonadati</taxon>
        <taxon>Bacteroidota</taxon>
        <taxon>Chitinophagia</taxon>
        <taxon>Chitinophagales</taxon>
        <taxon>Chitinophagaceae</taxon>
        <taxon>Sediminibacterium</taxon>
    </lineage>
</organism>
<dbReference type="CDD" id="cd00146">
    <property type="entry name" value="PKD"/>
    <property type="match status" value="5"/>
</dbReference>
<dbReference type="Proteomes" id="UP000295741">
    <property type="component" value="Unassembled WGS sequence"/>
</dbReference>